<dbReference type="AlphaFoldDB" id="A0A2T6B081"/>
<dbReference type="EMBL" id="QBKP01000007">
    <property type="protein sequence ID" value="PTX49476.1"/>
    <property type="molecule type" value="Genomic_DNA"/>
</dbReference>
<evidence type="ECO:0000256" key="2">
    <source>
        <dbReference type="ARBA" id="ARBA00013213"/>
    </source>
</evidence>
<comment type="caution">
    <text evidence="8">The sequence shown here is derived from an EMBL/GenBank/DDBJ whole genome shotgun (WGS) entry which is preliminary data.</text>
</comment>
<dbReference type="PROSITE" id="PS01042">
    <property type="entry name" value="HOMOSER_DHGENASE"/>
    <property type="match status" value="1"/>
</dbReference>
<evidence type="ECO:0000256" key="1">
    <source>
        <dbReference type="ARBA" id="ARBA00006753"/>
    </source>
</evidence>
<evidence type="ECO:0000259" key="7">
    <source>
        <dbReference type="Pfam" id="PF00742"/>
    </source>
</evidence>
<feature type="binding site" evidence="5">
    <location>
        <position position="214"/>
    </location>
    <ligand>
        <name>L-homoserine</name>
        <dbReference type="ChEBI" id="CHEBI:57476"/>
    </ligand>
</feature>
<dbReference type="Gene3D" id="3.30.360.10">
    <property type="entry name" value="Dihydrodipicolinate Reductase, domain 2"/>
    <property type="match status" value="1"/>
</dbReference>
<dbReference type="InterPro" id="IPR022697">
    <property type="entry name" value="HDH_short"/>
</dbReference>
<dbReference type="Gene3D" id="3.40.50.720">
    <property type="entry name" value="NAD(P)-binding Rossmann-like Domain"/>
    <property type="match status" value="1"/>
</dbReference>
<keyword evidence="9" id="KW-1185">Reference proteome</keyword>
<reference evidence="8 9" key="1">
    <citation type="submission" date="2018-04" db="EMBL/GenBank/DDBJ databases">
        <title>Genomic Encyclopedia of Archaeal and Bacterial Type Strains, Phase II (KMG-II): from individual species to whole genera.</title>
        <authorList>
            <person name="Goeker M."/>
        </authorList>
    </citation>
    <scope>NUCLEOTIDE SEQUENCE [LARGE SCALE GENOMIC DNA]</scope>
    <source>
        <strain evidence="8 9">DSM 21823</strain>
    </source>
</reference>
<feature type="binding site" evidence="5">
    <location>
        <position position="130"/>
    </location>
    <ligand>
        <name>NADPH</name>
        <dbReference type="ChEBI" id="CHEBI:57783"/>
    </ligand>
</feature>
<sequence>MTATTYSISLIGFGGVNRALAELIVTRNDVWQRELGFRLMIVGVSDLTLGSIIAPGGIDPRVLTRSRFEPGGFAALSGGSADPRSLIVVRNAPADIVVEATFTDAQTGEPAISHCRAAVAAGRHVVTNNKGPVALAARALTEQANRLGLRFECEGSVMSGTPVLRLAREALAGSQITGFKGVLNGTSNFILGRMEAGLNFAAALHEAQAAGYAEADPTADVEGHDVRLKVVILANELLGADLLPAQVECSGITAITPAHLAEAAAQGRRWKLIGSAMRQADGQVTAQVQAKCLPLSHPLAGISGAVNAVTFATDLLGDVTISGPGAGRVETAYAILSDIIALHRDGVAAKCCEAAE</sequence>
<comment type="similarity">
    <text evidence="1 6">Belongs to the homoserine dehydrogenase family.</text>
</comment>
<dbReference type="InterPro" id="IPR036291">
    <property type="entry name" value="NAD(P)-bd_dom_sf"/>
</dbReference>
<dbReference type="InterPro" id="IPR019811">
    <property type="entry name" value="HDH_CS"/>
</dbReference>
<feature type="domain" description="Homoserine dehydrogenase catalytic" evidence="7">
    <location>
        <begin position="162"/>
        <end position="340"/>
    </location>
</feature>
<dbReference type="InterPro" id="IPR001342">
    <property type="entry name" value="HDH_cat"/>
</dbReference>
<dbReference type="Pfam" id="PF00742">
    <property type="entry name" value="Homoserine_dh"/>
    <property type="match status" value="1"/>
</dbReference>
<dbReference type="PANTHER" id="PTHR43331:SF1">
    <property type="entry name" value="HOMOSERINE DEHYDROGENASE"/>
    <property type="match status" value="1"/>
</dbReference>
<dbReference type="UniPathway" id="UPA00050">
    <property type="reaction ID" value="UER00063"/>
</dbReference>
<feature type="active site" description="Proton donor" evidence="4">
    <location>
        <position position="229"/>
    </location>
</feature>
<keyword evidence="5" id="KW-0521">NADP</keyword>
<protein>
    <recommendedName>
        <fullName evidence="2">homoserine dehydrogenase</fullName>
        <ecNumber evidence="2">1.1.1.3</ecNumber>
    </recommendedName>
</protein>
<organism evidence="8 9">
    <name type="scientific">Gemmobacter caeni</name>
    <dbReference type="NCBI Taxonomy" id="589035"/>
    <lineage>
        <taxon>Bacteria</taxon>
        <taxon>Pseudomonadati</taxon>
        <taxon>Pseudomonadota</taxon>
        <taxon>Alphaproteobacteria</taxon>
        <taxon>Rhodobacterales</taxon>
        <taxon>Paracoccaceae</taxon>
        <taxon>Gemmobacter</taxon>
    </lineage>
</organism>
<dbReference type="Proteomes" id="UP000244224">
    <property type="component" value="Unassembled WGS sequence"/>
</dbReference>
<keyword evidence="3" id="KW-0560">Oxidoreductase</keyword>
<dbReference type="SUPFAM" id="SSF51735">
    <property type="entry name" value="NAD(P)-binding Rossmann-fold domains"/>
    <property type="match status" value="1"/>
</dbReference>
<dbReference type="NCBIfam" id="NF004976">
    <property type="entry name" value="PRK06349.1"/>
    <property type="match status" value="1"/>
</dbReference>
<dbReference type="GO" id="GO:0004412">
    <property type="term" value="F:homoserine dehydrogenase activity"/>
    <property type="evidence" value="ECO:0007669"/>
    <property type="project" value="UniProtKB-EC"/>
</dbReference>
<dbReference type="NCBIfam" id="NF004912">
    <property type="entry name" value="PRK06270.1"/>
    <property type="match status" value="1"/>
</dbReference>
<evidence type="ECO:0000256" key="5">
    <source>
        <dbReference type="PIRSR" id="PIRSR036497-2"/>
    </source>
</evidence>
<evidence type="ECO:0000313" key="9">
    <source>
        <dbReference type="Proteomes" id="UP000244224"/>
    </source>
</evidence>
<evidence type="ECO:0000313" key="8">
    <source>
        <dbReference type="EMBL" id="PTX49476.1"/>
    </source>
</evidence>
<dbReference type="SUPFAM" id="SSF55347">
    <property type="entry name" value="Glyceraldehyde-3-phosphate dehydrogenase-like, C-terminal domain"/>
    <property type="match status" value="1"/>
</dbReference>
<dbReference type="EC" id="1.1.1.3" evidence="2"/>
<gene>
    <name evidence="8" type="ORF">C8N34_107123</name>
</gene>
<dbReference type="FunFam" id="3.30.360.10:FF:000005">
    <property type="entry name" value="Homoserine dehydrogenase"/>
    <property type="match status" value="1"/>
</dbReference>
<evidence type="ECO:0000256" key="4">
    <source>
        <dbReference type="PIRSR" id="PIRSR036497-1"/>
    </source>
</evidence>
<dbReference type="PANTHER" id="PTHR43331">
    <property type="entry name" value="HOMOSERINE DEHYDROGENASE"/>
    <property type="match status" value="1"/>
</dbReference>
<dbReference type="RefSeq" id="WP_108129120.1">
    <property type="nucleotide sequence ID" value="NZ_QBKP01000007.1"/>
</dbReference>
<dbReference type="UniPathway" id="UPA00051">
    <property type="reaction ID" value="UER00465"/>
</dbReference>
<name>A0A2T6B081_9RHOB</name>
<accession>A0A2T6B081</accession>
<proteinExistence type="inferred from homology"/>
<dbReference type="PIRSF" id="PIRSF036497">
    <property type="entry name" value="HDH_short"/>
    <property type="match status" value="1"/>
</dbReference>
<evidence type="ECO:0000256" key="3">
    <source>
        <dbReference type="ARBA" id="ARBA00023002"/>
    </source>
</evidence>
<evidence type="ECO:0000256" key="6">
    <source>
        <dbReference type="RuleBase" id="RU004171"/>
    </source>
</evidence>
<dbReference type="GO" id="GO:0009088">
    <property type="term" value="P:threonine biosynthetic process"/>
    <property type="evidence" value="ECO:0007669"/>
    <property type="project" value="UniProtKB-UniPathway"/>
</dbReference>